<keyword evidence="2" id="KW-1185">Reference proteome</keyword>
<accession>A0ABD1F6L5</accession>
<sequence length="76" mass="8962">MSILRLTQLLNRQSTRIRNLNMMFVSLFVKCIFGRFEVMLCPSLILYRQLNKITIVNRTKFKHNSNATFSGLSKQH</sequence>
<dbReference type="AlphaFoldDB" id="A0ABD1F6L5"/>
<reference evidence="1 2" key="1">
    <citation type="submission" date="2024-05" db="EMBL/GenBank/DDBJ databases">
        <title>Genetic variation in Jamaican populations of the coffee berry borer (Hypothenemus hampei).</title>
        <authorList>
            <person name="Errbii M."/>
            <person name="Myrie A."/>
        </authorList>
    </citation>
    <scope>NUCLEOTIDE SEQUENCE [LARGE SCALE GENOMIC DNA]</scope>
    <source>
        <strain evidence="1">JA-Hopewell-2020-01-JO</strain>
        <tissue evidence="1">Whole body</tissue>
    </source>
</reference>
<proteinExistence type="predicted"/>
<name>A0ABD1F6L5_HYPHA</name>
<comment type="caution">
    <text evidence="1">The sequence shown here is derived from an EMBL/GenBank/DDBJ whole genome shotgun (WGS) entry which is preliminary data.</text>
</comment>
<gene>
    <name evidence="1" type="ORF">ABEB36_002664</name>
</gene>
<dbReference type="EMBL" id="JBDJPC010000002">
    <property type="protein sequence ID" value="KAL1513228.1"/>
    <property type="molecule type" value="Genomic_DNA"/>
</dbReference>
<dbReference type="Proteomes" id="UP001566132">
    <property type="component" value="Unassembled WGS sequence"/>
</dbReference>
<organism evidence="1 2">
    <name type="scientific">Hypothenemus hampei</name>
    <name type="common">Coffee berry borer</name>
    <dbReference type="NCBI Taxonomy" id="57062"/>
    <lineage>
        <taxon>Eukaryota</taxon>
        <taxon>Metazoa</taxon>
        <taxon>Ecdysozoa</taxon>
        <taxon>Arthropoda</taxon>
        <taxon>Hexapoda</taxon>
        <taxon>Insecta</taxon>
        <taxon>Pterygota</taxon>
        <taxon>Neoptera</taxon>
        <taxon>Endopterygota</taxon>
        <taxon>Coleoptera</taxon>
        <taxon>Polyphaga</taxon>
        <taxon>Cucujiformia</taxon>
        <taxon>Curculionidae</taxon>
        <taxon>Scolytinae</taxon>
        <taxon>Hypothenemus</taxon>
    </lineage>
</organism>
<evidence type="ECO:0000313" key="1">
    <source>
        <dbReference type="EMBL" id="KAL1513228.1"/>
    </source>
</evidence>
<protein>
    <submittedName>
        <fullName evidence="1">Uncharacterized protein</fullName>
    </submittedName>
</protein>
<evidence type="ECO:0000313" key="2">
    <source>
        <dbReference type="Proteomes" id="UP001566132"/>
    </source>
</evidence>